<evidence type="ECO:0000313" key="4">
    <source>
        <dbReference type="Proteomes" id="UP000490980"/>
    </source>
</evidence>
<feature type="domain" description="X-Tfes XVIPCD" evidence="2">
    <location>
        <begin position="365"/>
        <end position="464"/>
    </location>
</feature>
<accession>A0A7X5U9I6</accession>
<proteinExistence type="predicted"/>
<dbReference type="InterPro" id="IPR046519">
    <property type="entry name" value="X-Tfes_XVIPCD"/>
</dbReference>
<evidence type="ECO:0000259" key="2">
    <source>
        <dbReference type="Pfam" id="PF20410"/>
    </source>
</evidence>
<dbReference type="SUPFAM" id="SSF53474">
    <property type="entry name" value="alpha/beta-Hydrolases"/>
    <property type="match status" value="1"/>
</dbReference>
<dbReference type="Gene3D" id="3.40.50.1820">
    <property type="entry name" value="alpha/beta hydrolase"/>
    <property type="match status" value="1"/>
</dbReference>
<dbReference type="InterPro" id="IPR029058">
    <property type="entry name" value="AB_hydrolase_fold"/>
</dbReference>
<dbReference type="Pfam" id="PF26363">
    <property type="entry name" value="Phospholipase-like"/>
    <property type="match status" value="1"/>
</dbReference>
<protein>
    <recommendedName>
        <fullName evidence="2">X-Tfes XVIPCD domain-containing protein</fullName>
    </recommendedName>
</protein>
<comment type="caution">
    <text evidence="3">The sequence shown here is derived from an EMBL/GenBank/DDBJ whole genome shotgun (WGS) entry which is preliminary data.</text>
</comment>
<reference evidence="3 4" key="1">
    <citation type="submission" date="2020-03" db="EMBL/GenBank/DDBJ databases">
        <authorList>
            <person name="Lai Q."/>
        </authorList>
    </citation>
    <scope>NUCLEOTIDE SEQUENCE [LARGE SCALE GENOMIC DNA]</scope>
    <source>
        <strain evidence="3 4">CCUG 25036</strain>
    </source>
</reference>
<evidence type="ECO:0000256" key="1">
    <source>
        <dbReference type="SAM" id="MobiDB-lite"/>
    </source>
</evidence>
<dbReference type="Proteomes" id="UP000490980">
    <property type="component" value="Unassembled WGS sequence"/>
</dbReference>
<dbReference type="RefSeq" id="WP_166947288.1">
    <property type="nucleotide sequence ID" value="NZ_JAARLZ010000003.1"/>
</dbReference>
<dbReference type="GO" id="GO:0006629">
    <property type="term" value="P:lipid metabolic process"/>
    <property type="evidence" value="ECO:0007669"/>
    <property type="project" value="InterPro"/>
</dbReference>
<sequence>MSPRSTDYALLSQDVYHDTAINKTVELDGITYRVIDAADDPITGFQAQAYVREDVQPQQVIVAFRGTEFDRQPVRDGGVDAGMVLTGINLQSGDALAFTKRVMDKVNKAAADEDRKPPEITVTGHSLGGTLAEISAAKFGLHGETFNAYGAAGLRQGIPEGGNQVIDHVRAGDLVSAASAHFGEVRVYAAQQDIDTLTKAGYRDDSGLFSLRNPLKATDFSAHAIDNFVPGSKLLGHSIISEESQARYRAHEGMVDRYRDDVMDIRKGISAPWQIPKTLGDIKDAIEHKAMQTVAEGVTAVEHGVEHVVHEAREGFEHLKEGVGHMAHEIGEGIHAIEEKASGAWHTLTHPKEWFEHDKPAVPLDHEAHPDHAMFRQAQKAVHELDAAHQRKPDGSSDNLAGVLAVTARREGLDRIDRAVMSADASRTYAVQGPLDSPLKRVAEVDTRQAVATPVAASSDAWHQAAKQHEQALAMQANQQHVPGRDNPAPGL</sequence>
<feature type="region of interest" description="Disordered" evidence="1">
    <location>
        <begin position="459"/>
        <end position="492"/>
    </location>
</feature>
<dbReference type="AlphaFoldDB" id="A0A7X5U9I6"/>
<organism evidence="3 4">
    <name type="scientific">Luteibacter anthropi</name>
    <dbReference type="NCBI Taxonomy" id="564369"/>
    <lineage>
        <taxon>Bacteria</taxon>
        <taxon>Pseudomonadati</taxon>
        <taxon>Pseudomonadota</taxon>
        <taxon>Gammaproteobacteria</taxon>
        <taxon>Lysobacterales</taxon>
        <taxon>Rhodanobacteraceae</taxon>
        <taxon>Luteibacter</taxon>
    </lineage>
</organism>
<evidence type="ECO:0000313" key="3">
    <source>
        <dbReference type="EMBL" id="NII06294.1"/>
    </source>
</evidence>
<gene>
    <name evidence="3" type="ORF">HBF25_07855</name>
</gene>
<name>A0A7X5U9I6_9GAMM</name>
<keyword evidence="4" id="KW-1185">Reference proteome</keyword>
<dbReference type="EMBL" id="JAARLZ010000003">
    <property type="protein sequence ID" value="NII06294.1"/>
    <property type="molecule type" value="Genomic_DNA"/>
</dbReference>
<dbReference type="Pfam" id="PF20410">
    <property type="entry name" value="X-Tfes_XVIPCD"/>
    <property type="match status" value="1"/>
</dbReference>